<dbReference type="Proteomes" id="UP000489961">
    <property type="component" value="Unassembled WGS sequence"/>
</dbReference>
<evidence type="ECO:0000256" key="10">
    <source>
        <dbReference type="ARBA" id="ARBA00030775"/>
    </source>
</evidence>
<evidence type="ECO:0000256" key="7">
    <source>
        <dbReference type="ARBA" id="ARBA00022989"/>
    </source>
</evidence>
<evidence type="ECO:0000256" key="2">
    <source>
        <dbReference type="ARBA" id="ARBA00021549"/>
    </source>
</evidence>
<feature type="domain" description="General secretion pathway GspH" evidence="12">
    <location>
        <begin position="43"/>
        <end position="166"/>
    </location>
</feature>
<evidence type="ECO:0000256" key="6">
    <source>
        <dbReference type="ARBA" id="ARBA00022692"/>
    </source>
</evidence>
<keyword evidence="4" id="KW-0488">Methylation</keyword>
<evidence type="ECO:0000313" key="14">
    <source>
        <dbReference type="Proteomes" id="UP000489961"/>
    </source>
</evidence>
<sequence length="175" mass="18487">MQRKEQGFTLIELMVTIAVLGIIATWAIPSFGNLVAKQKINSATRELIVGVNQAKSQAAIMKTSVAVCLNKTNSDPDFDRNKCASAAIPEYTTTTGTPPVAVLTDDQKKEVRNTRVISVPVDKQITVSSTSAASILFNEVGMASSAATFSICKSPFLATVTVSKLGNVSQTSGTC</sequence>
<dbReference type="GO" id="GO:0015628">
    <property type="term" value="P:protein secretion by the type II secretion system"/>
    <property type="evidence" value="ECO:0007669"/>
    <property type="project" value="InterPro"/>
</dbReference>
<dbReference type="InterPro" id="IPR022346">
    <property type="entry name" value="T2SS_GspH"/>
</dbReference>
<reference evidence="13 14" key="1">
    <citation type="submission" date="2020-02" db="EMBL/GenBank/DDBJ databases">
        <authorList>
            <person name="Chaudhuri R."/>
        </authorList>
    </citation>
    <scope>NUCLEOTIDE SEQUENCE [LARGE SCALE GENOMIC DNA]</scope>
    <source>
        <strain evidence="13">SFB21</strain>
    </source>
</reference>
<evidence type="ECO:0000256" key="9">
    <source>
        <dbReference type="ARBA" id="ARBA00025772"/>
    </source>
</evidence>
<evidence type="ECO:0000256" key="5">
    <source>
        <dbReference type="ARBA" id="ARBA00022519"/>
    </source>
</evidence>
<dbReference type="SUPFAM" id="SSF54523">
    <property type="entry name" value="Pili subunits"/>
    <property type="match status" value="1"/>
</dbReference>
<comment type="similarity">
    <text evidence="9">Belongs to the GSP H family.</text>
</comment>
<keyword evidence="6 11" id="KW-0812">Transmembrane</keyword>
<dbReference type="Pfam" id="PF07963">
    <property type="entry name" value="N_methyl"/>
    <property type="match status" value="1"/>
</dbReference>
<evidence type="ECO:0000256" key="11">
    <source>
        <dbReference type="SAM" id="Phobius"/>
    </source>
</evidence>
<comment type="caution">
    <text evidence="13">The sequence shown here is derived from an EMBL/GenBank/DDBJ whole genome shotgun (WGS) entry which is preliminary data.</text>
</comment>
<dbReference type="Gene3D" id="3.30.700.10">
    <property type="entry name" value="Glycoprotein, Type 4 Pilin"/>
    <property type="match status" value="1"/>
</dbReference>
<evidence type="ECO:0000256" key="1">
    <source>
        <dbReference type="ARBA" id="ARBA00004377"/>
    </source>
</evidence>
<dbReference type="Pfam" id="PF12019">
    <property type="entry name" value="GspH"/>
    <property type="match status" value="1"/>
</dbReference>
<organism evidence="13 14">
    <name type="scientific">Acinetobacter bouvetii</name>
    <dbReference type="NCBI Taxonomy" id="202951"/>
    <lineage>
        <taxon>Bacteria</taxon>
        <taxon>Pseudomonadati</taxon>
        <taxon>Pseudomonadota</taxon>
        <taxon>Gammaproteobacteria</taxon>
        <taxon>Moraxellales</taxon>
        <taxon>Moraxellaceae</taxon>
        <taxon>Acinetobacter</taxon>
    </lineage>
</organism>
<proteinExistence type="inferred from homology"/>
<feature type="transmembrane region" description="Helical" evidence="11">
    <location>
        <begin position="7"/>
        <end position="28"/>
    </location>
</feature>
<dbReference type="EMBL" id="CADDTS010000006">
    <property type="protein sequence ID" value="CAB1208065.1"/>
    <property type="molecule type" value="Genomic_DNA"/>
</dbReference>
<keyword evidence="3" id="KW-1003">Cell membrane</keyword>
<evidence type="ECO:0000259" key="12">
    <source>
        <dbReference type="Pfam" id="PF12019"/>
    </source>
</evidence>
<keyword evidence="7 11" id="KW-1133">Transmembrane helix</keyword>
<name>A0A811G7N8_9GAMM</name>
<evidence type="ECO:0000256" key="3">
    <source>
        <dbReference type="ARBA" id="ARBA00022475"/>
    </source>
</evidence>
<dbReference type="GO" id="GO:0005886">
    <property type="term" value="C:plasma membrane"/>
    <property type="evidence" value="ECO:0007669"/>
    <property type="project" value="UniProtKB-SubCell"/>
</dbReference>
<keyword evidence="8 11" id="KW-0472">Membrane</keyword>
<evidence type="ECO:0000256" key="8">
    <source>
        <dbReference type="ARBA" id="ARBA00023136"/>
    </source>
</evidence>
<dbReference type="InterPro" id="IPR045584">
    <property type="entry name" value="Pilin-like"/>
</dbReference>
<comment type="subcellular location">
    <subcellularLocation>
        <location evidence="1">Cell inner membrane</location>
        <topology evidence="1">Single-pass membrane protein</topology>
    </subcellularLocation>
</comment>
<protein>
    <recommendedName>
        <fullName evidence="2">Type II secretion system protein H</fullName>
    </recommendedName>
    <alternativeName>
        <fullName evidence="10">General secretion pathway protein H</fullName>
    </alternativeName>
</protein>
<keyword evidence="5" id="KW-0997">Cell inner membrane</keyword>
<accession>A0A811G7N8</accession>
<evidence type="ECO:0000313" key="13">
    <source>
        <dbReference type="EMBL" id="CAB1208065.1"/>
    </source>
</evidence>
<gene>
    <name evidence="13" type="primary">fimA_2</name>
    <name evidence="13" type="ORF">SFB21_0283</name>
</gene>
<dbReference type="InterPro" id="IPR012902">
    <property type="entry name" value="N_methyl_site"/>
</dbReference>
<dbReference type="PROSITE" id="PS00409">
    <property type="entry name" value="PROKAR_NTER_METHYL"/>
    <property type="match status" value="1"/>
</dbReference>
<dbReference type="RefSeq" id="WP_174558290.1">
    <property type="nucleotide sequence ID" value="NZ_CADDTS010000006.1"/>
</dbReference>
<dbReference type="NCBIfam" id="TIGR02532">
    <property type="entry name" value="IV_pilin_GFxxxE"/>
    <property type="match status" value="1"/>
</dbReference>
<dbReference type="AlphaFoldDB" id="A0A811G7N8"/>
<evidence type="ECO:0000256" key="4">
    <source>
        <dbReference type="ARBA" id="ARBA00022481"/>
    </source>
</evidence>
<dbReference type="GO" id="GO:0015627">
    <property type="term" value="C:type II protein secretion system complex"/>
    <property type="evidence" value="ECO:0007669"/>
    <property type="project" value="InterPro"/>
</dbReference>